<organism evidence="8 9">
    <name type="scientific">Sporolituus thermophilus DSM 23256</name>
    <dbReference type="NCBI Taxonomy" id="1123285"/>
    <lineage>
        <taxon>Bacteria</taxon>
        <taxon>Bacillati</taxon>
        <taxon>Bacillota</taxon>
        <taxon>Negativicutes</taxon>
        <taxon>Selenomonadales</taxon>
        <taxon>Sporomusaceae</taxon>
        <taxon>Sporolituus</taxon>
    </lineage>
</organism>
<dbReference type="EMBL" id="FNBU01000013">
    <property type="protein sequence ID" value="SDF52351.1"/>
    <property type="molecule type" value="Genomic_DNA"/>
</dbReference>
<dbReference type="InterPro" id="IPR036259">
    <property type="entry name" value="MFS_trans_sf"/>
</dbReference>
<feature type="domain" description="Major facilitator superfamily (MFS) profile" evidence="7">
    <location>
        <begin position="12"/>
        <end position="384"/>
    </location>
</feature>
<proteinExistence type="predicted"/>
<evidence type="ECO:0000256" key="5">
    <source>
        <dbReference type="ARBA" id="ARBA00023136"/>
    </source>
</evidence>
<dbReference type="InterPro" id="IPR005829">
    <property type="entry name" value="Sugar_transporter_CS"/>
</dbReference>
<sequence>MKQFIDIVHNRQFQNIALSQLFTVFSTNLLLPVLPVYLKLRGFSDGQIGIIMGITAIGALTVRPWAGLRVDERGSRPVILFGQALTALGLAGFLWANSFFSFLGLRLLQGVAMAFYGTGAITFASSVERPENTAGAISLYSVATMVGLGVATGSAPLLYDQLGFKPLIILGLAAVGTAAAVMRLRAGFIPPCPAGERVPFSSVARSREVLAPTVCLFASNFAHGTAFTFVPLVALSEGITGYSVFFIAFTVAVVSARLGVQPLTARWGAERAALFASLLNALSVLLLAFKASAAVLALSGILIGFGFGIIFPCLAVYVVQHSNPANKGTALSILSASGDIGVAVGASVLGVVAEWLGYKALFAAAAMVVLVCTYYFYISLFGGRQEALFSSREKDCHNV</sequence>
<feature type="transmembrane region" description="Helical" evidence="6">
    <location>
        <begin position="136"/>
        <end position="155"/>
    </location>
</feature>
<reference evidence="9" key="1">
    <citation type="submission" date="2016-10" db="EMBL/GenBank/DDBJ databases">
        <authorList>
            <person name="Varghese N."/>
            <person name="Submissions S."/>
        </authorList>
    </citation>
    <scope>NUCLEOTIDE SEQUENCE [LARGE SCALE GENOMIC DNA]</scope>
    <source>
        <strain evidence="9">DSM 23256</strain>
    </source>
</reference>
<dbReference type="PANTHER" id="PTHR23531">
    <property type="entry name" value="QUINOLENE RESISTANCE PROTEIN NORA"/>
    <property type="match status" value="1"/>
</dbReference>
<evidence type="ECO:0000256" key="6">
    <source>
        <dbReference type="SAM" id="Phobius"/>
    </source>
</evidence>
<dbReference type="GO" id="GO:0005886">
    <property type="term" value="C:plasma membrane"/>
    <property type="evidence" value="ECO:0007669"/>
    <property type="project" value="UniProtKB-SubCell"/>
</dbReference>
<keyword evidence="5 6" id="KW-0472">Membrane</keyword>
<gene>
    <name evidence="8" type="ORF">SAMN05660235_01891</name>
</gene>
<dbReference type="SUPFAM" id="SSF103473">
    <property type="entry name" value="MFS general substrate transporter"/>
    <property type="match status" value="1"/>
</dbReference>
<dbReference type="AlphaFoldDB" id="A0A1G7LSH2"/>
<feature type="transmembrane region" description="Helical" evidence="6">
    <location>
        <begin position="21"/>
        <end position="40"/>
    </location>
</feature>
<feature type="transmembrane region" description="Helical" evidence="6">
    <location>
        <begin position="239"/>
        <end position="260"/>
    </location>
</feature>
<dbReference type="InterPro" id="IPR011701">
    <property type="entry name" value="MFS"/>
</dbReference>
<feature type="transmembrane region" description="Helical" evidence="6">
    <location>
        <begin position="209"/>
        <end position="233"/>
    </location>
</feature>
<evidence type="ECO:0000256" key="3">
    <source>
        <dbReference type="ARBA" id="ARBA00022692"/>
    </source>
</evidence>
<keyword evidence="3 6" id="KW-0812">Transmembrane</keyword>
<feature type="transmembrane region" description="Helical" evidence="6">
    <location>
        <begin position="295"/>
        <end position="319"/>
    </location>
</feature>
<comment type="subcellular location">
    <subcellularLocation>
        <location evidence="1">Cell membrane</location>
        <topology evidence="1">Multi-pass membrane protein</topology>
    </subcellularLocation>
</comment>
<dbReference type="PROSITE" id="PS50850">
    <property type="entry name" value="MFS"/>
    <property type="match status" value="1"/>
</dbReference>
<keyword evidence="2" id="KW-0813">Transport</keyword>
<evidence type="ECO:0000313" key="8">
    <source>
        <dbReference type="EMBL" id="SDF52351.1"/>
    </source>
</evidence>
<dbReference type="Proteomes" id="UP000243333">
    <property type="component" value="Unassembled WGS sequence"/>
</dbReference>
<dbReference type="PROSITE" id="PS00217">
    <property type="entry name" value="SUGAR_TRANSPORT_2"/>
    <property type="match status" value="1"/>
</dbReference>
<evidence type="ECO:0000256" key="1">
    <source>
        <dbReference type="ARBA" id="ARBA00004651"/>
    </source>
</evidence>
<keyword evidence="9" id="KW-1185">Reference proteome</keyword>
<feature type="transmembrane region" description="Helical" evidence="6">
    <location>
        <begin position="78"/>
        <end position="96"/>
    </location>
</feature>
<feature type="transmembrane region" description="Helical" evidence="6">
    <location>
        <begin position="358"/>
        <end position="377"/>
    </location>
</feature>
<feature type="transmembrane region" description="Helical" evidence="6">
    <location>
        <begin position="167"/>
        <end position="188"/>
    </location>
</feature>
<dbReference type="InterPro" id="IPR020846">
    <property type="entry name" value="MFS_dom"/>
</dbReference>
<keyword evidence="4 6" id="KW-1133">Transmembrane helix</keyword>
<evidence type="ECO:0000313" key="9">
    <source>
        <dbReference type="Proteomes" id="UP000243333"/>
    </source>
</evidence>
<name>A0A1G7LSH2_9FIRM</name>
<evidence type="ECO:0000256" key="2">
    <source>
        <dbReference type="ARBA" id="ARBA00022448"/>
    </source>
</evidence>
<evidence type="ECO:0000256" key="4">
    <source>
        <dbReference type="ARBA" id="ARBA00022989"/>
    </source>
</evidence>
<dbReference type="InterPro" id="IPR052714">
    <property type="entry name" value="MFS_Exporter"/>
</dbReference>
<dbReference type="Gene3D" id="1.20.1250.20">
    <property type="entry name" value="MFS general substrate transporter like domains"/>
    <property type="match status" value="1"/>
</dbReference>
<dbReference type="RefSeq" id="WP_171904642.1">
    <property type="nucleotide sequence ID" value="NZ_FNBU01000013.1"/>
</dbReference>
<dbReference type="GO" id="GO:0022857">
    <property type="term" value="F:transmembrane transporter activity"/>
    <property type="evidence" value="ECO:0007669"/>
    <property type="project" value="InterPro"/>
</dbReference>
<protein>
    <submittedName>
        <fullName evidence="8">Predicted arabinose efflux permease, MFS family</fullName>
    </submittedName>
</protein>
<feature type="transmembrane region" description="Helical" evidence="6">
    <location>
        <begin position="46"/>
        <end position="66"/>
    </location>
</feature>
<feature type="transmembrane region" description="Helical" evidence="6">
    <location>
        <begin position="102"/>
        <end position="124"/>
    </location>
</feature>
<evidence type="ECO:0000259" key="7">
    <source>
        <dbReference type="PROSITE" id="PS50850"/>
    </source>
</evidence>
<dbReference type="PANTHER" id="PTHR23531:SF1">
    <property type="entry name" value="QUINOLENE RESISTANCE PROTEIN NORA"/>
    <property type="match status" value="1"/>
</dbReference>
<dbReference type="STRING" id="1123285.SAMN05660235_01891"/>
<feature type="transmembrane region" description="Helical" evidence="6">
    <location>
        <begin position="331"/>
        <end position="352"/>
    </location>
</feature>
<dbReference type="Pfam" id="PF07690">
    <property type="entry name" value="MFS_1"/>
    <property type="match status" value="1"/>
</dbReference>
<accession>A0A1G7LSH2</accession>
<feature type="transmembrane region" description="Helical" evidence="6">
    <location>
        <begin position="272"/>
        <end position="289"/>
    </location>
</feature>